<proteinExistence type="predicted"/>
<feature type="region of interest" description="Disordered" evidence="1">
    <location>
        <begin position="1"/>
        <end position="20"/>
    </location>
</feature>
<reference evidence="2" key="1">
    <citation type="journal article" date="2021" name="Proc. Natl. Acad. Sci. U.S.A.">
        <title>A Catalog of Tens of Thousands of Viruses from Human Metagenomes Reveals Hidden Associations with Chronic Diseases.</title>
        <authorList>
            <person name="Tisza M.J."/>
            <person name="Buck C.B."/>
        </authorList>
    </citation>
    <scope>NUCLEOTIDE SEQUENCE</scope>
    <source>
        <strain evidence="2">Ct0Wl9</strain>
    </source>
</reference>
<evidence type="ECO:0000313" key="2">
    <source>
        <dbReference type="EMBL" id="DAF59727.1"/>
    </source>
</evidence>
<name>A0A8S5T9T1_9CAUD</name>
<sequence length="78" mass="8933">MQNSSKIPKTNTPTLNPNYKPPIGNHIPIVEIIHSKDGVYDVYIDSQWQVSRNHIDNVLQHLADYVGTFTLKFKDLTI</sequence>
<accession>A0A8S5T9T1</accession>
<feature type="compositionally biased region" description="Polar residues" evidence="1">
    <location>
        <begin position="1"/>
        <end position="17"/>
    </location>
</feature>
<evidence type="ECO:0000256" key="1">
    <source>
        <dbReference type="SAM" id="MobiDB-lite"/>
    </source>
</evidence>
<dbReference type="EMBL" id="BK032775">
    <property type="protein sequence ID" value="DAF59727.1"/>
    <property type="molecule type" value="Genomic_DNA"/>
</dbReference>
<protein>
    <submittedName>
        <fullName evidence="2">Uncharacterized protein</fullName>
    </submittedName>
</protein>
<organism evidence="2">
    <name type="scientific">Siphoviridae sp. ct0Wl9</name>
    <dbReference type="NCBI Taxonomy" id="2827763"/>
    <lineage>
        <taxon>Viruses</taxon>
        <taxon>Duplodnaviria</taxon>
        <taxon>Heunggongvirae</taxon>
        <taxon>Uroviricota</taxon>
        <taxon>Caudoviricetes</taxon>
    </lineage>
</organism>